<reference evidence="1 2" key="1">
    <citation type="submission" date="2015-10" db="EMBL/GenBank/DDBJ databases">
        <title>Draft genome sequence of Streptomyces sp. RV15, isolated from a marine sponge.</title>
        <authorList>
            <person name="Ruckert C."/>
            <person name="Abdelmohsen U.R."/>
            <person name="Winkler A."/>
            <person name="Hentschel U."/>
            <person name="Kalinowski J."/>
            <person name="Kampfer P."/>
            <person name="Glaeser S."/>
        </authorList>
    </citation>
    <scope>NUCLEOTIDE SEQUENCE [LARGE SCALE GENOMIC DNA]</scope>
    <source>
        <strain evidence="1 2">RV15</strain>
    </source>
</reference>
<evidence type="ECO:0000313" key="1">
    <source>
        <dbReference type="EMBL" id="KUO18321.1"/>
    </source>
</evidence>
<dbReference type="AlphaFoldDB" id="A0A117S0C2"/>
<dbReference type="RefSeq" id="WP_067026544.1">
    <property type="nucleotide sequence ID" value="NZ_KQ949092.1"/>
</dbReference>
<dbReference type="EMBL" id="LMXB01000067">
    <property type="protein sequence ID" value="KUO18321.1"/>
    <property type="molecule type" value="Genomic_DNA"/>
</dbReference>
<accession>A0A117S0C2</accession>
<evidence type="ECO:0000313" key="2">
    <source>
        <dbReference type="Proteomes" id="UP000053260"/>
    </source>
</evidence>
<comment type="caution">
    <text evidence="1">The sequence shown here is derived from an EMBL/GenBank/DDBJ whole genome shotgun (WGS) entry which is preliminary data.</text>
</comment>
<protein>
    <submittedName>
        <fullName evidence="1">Uncharacterized protein</fullName>
    </submittedName>
</protein>
<dbReference type="STRING" id="909626.AQJ91_26675"/>
<organism evidence="1 2">
    <name type="scientific">Streptomyces dysideae</name>
    <dbReference type="NCBI Taxonomy" id="909626"/>
    <lineage>
        <taxon>Bacteria</taxon>
        <taxon>Bacillati</taxon>
        <taxon>Actinomycetota</taxon>
        <taxon>Actinomycetes</taxon>
        <taxon>Kitasatosporales</taxon>
        <taxon>Streptomycetaceae</taxon>
        <taxon>Streptomyces</taxon>
    </lineage>
</organism>
<sequence length="63" mass="6670">MSISSGRGLRAWSMTPTLFDEGRAESHAENIVVESLSEPSTATTAVCVAGPHSRVHEGLPSDF</sequence>
<name>A0A117S0C2_9ACTN</name>
<gene>
    <name evidence="1" type="ORF">AQJ91_26675</name>
</gene>
<dbReference type="Proteomes" id="UP000053260">
    <property type="component" value="Unassembled WGS sequence"/>
</dbReference>
<proteinExistence type="predicted"/>
<keyword evidence="2" id="KW-1185">Reference proteome</keyword>